<keyword evidence="3" id="KW-1185">Reference proteome</keyword>
<protein>
    <submittedName>
        <fullName evidence="2">Uncharacterized protein</fullName>
    </submittedName>
</protein>
<organism evidence="2 3">
    <name type="scientific">Daphnia magna</name>
    <dbReference type="NCBI Taxonomy" id="35525"/>
    <lineage>
        <taxon>Eukaryota</taxon>
        <taxon>Metazoa</taxon>
        <taxon>Ecdysozoa</taxon>
        <taxon>Arthropoda</taxon>
        <taxon>Crustacea</taxon>
        <taxon>Branchiopoda</taxon>
        <taxon>Diplostraca</taxon>
        <taxon>Cladocera</taxon>
        <taxon>Anomopoda</taxon>
        <taxon>Daphniidae</taxon>
        <taxon>Daphnia</taxon>
    </lineage>
</organism>
<evidence type="ECO:0000313" key="2">
    <source>
        <dbReference type="EMBL" id="KAK4003301.1"/>
    </source>
</evidence>
<comment type="caution">
    <text evidence="2">The sequence shown here is derived from an EMBL/GenBank/DDBJ whole genome shotgun (WGS) entry which is preliminary data.</text>
</comment>
<dbReference type="EMBL" id="JAOYFB010000001">
    <property type="protein sequence ID" value="KAK4003301.1"/>
    <property type="molecule type" value="Genomic_DNA"/>
</dbReference>
<evidence type="ECO:0000256" key="1">
    <source>
        <dbReference type="SAM" id="MobiDB-lite"/>
    </source>
</evidence>
<dbReference type="Proteomes" id="UP001234178">
    <property type="component" value="Unassembled WGS sequence"/>
</dbReference>
<accession>A0ABQ9YRR1</accession>
<feature type="region of interest" description="Disordered" evidence="1">
    <location>
        <begin position="27"/>
        <end position="62"/>
    </location>
</feature>
<gene>
    <name evidence="2" type="ORF">OUZ56_005072</name>
</gene>
<proteinExistence type="predicted"/>
<sequence length="99" mass="11307">MGSEKMRTDTKLTIGLRRLTPELLLPTDASPVPNLVTTRSVSQPKLHEPQQRQQAHQTQHHTDDFLHSTMKLFLLVTPPAARMQFTTLICIQFISWSSE</sequence>
<reference evidence="2 3" key="1">
    <citation type="journal article" date="2023" name="Nucleic Acids Res.">
        <title>The hologenome of Daphnia magna reveals possible DNA methylation and microbiome-mediated evolution of the host genome.</title>
        <authorList>
            <person name="Chaturvedi A."/>
            <person name="Li X."/>
            <person name="Dhandapani V."/>
            <person name="Marshall H."/>
            <person name="Kissane S."/>
            <person name="Cuenca-Cambronero M."/>
            <person name="Asole G."/>
            <person name="Calvet F."/>
            <person name="Ruiz-Romero M."/>
            <person name="Marangio P."/>
            <person name="Guigo R."/>
            <person name="Rago D."/>
            <person name="Mirbahai L."/>
            <person name="Eastwood N."/>
            <person name="Colbourne J.K."/>
            <person name="Zhou J."/>
            <person name="Mallon E."/>
            <person name="Orsini L."/>
        </authorList>
    </citation>
    <scope>NUCLEOTIDE SEQUENCE [LARGE SCALE GENOMIC DNA]</scope>
    <source>
        <strain evidence="2">LRV0_1</strain>
    </source>
</reference>
<name>A0ABQ9YRR1_9CRUS</name>
<evidence type="ECO:0000313" key="3">
    <source>
        <dbReference type="Proteomes" id="UP001234178"/>
    </source>
</evidence>